<dbReference type="PANTHER" id="PTHR38471">
    <property type="entry name" value="FOUR HELIX BUNDLE PROTEIN"/>
    <property type="match status" value="1"/>
</dbReference>
<dbReference type="EMBL" id="MFAU01000059">
    <property type="protein sequence ID" value="OGD83125.1"/>
    <property type="molecule type" value="Genomic_DNA"/>
</dbReference>
<reference evidence="1 2" key="1">
    <citation type="journal article" date="2016" name="Nat. Commun.">
        <title>Thousands of microbial genomes shed light on interconnected biogeochemical processes in an aquifer system.</title>
        <authorList>
            <person name="Anantharaman K."/>
            <person name="Brown C.T."/>
            <person name="Hug L.A."/>
            <person name="Sharon I."/>
            <person name="Castelle C.J."/>
            <person name="Probst A.J."/>
            <person name="Thomas B.C."/>
            <person name="Singh A."/>
            <person name="Wilkins M.J."/>
            <person name="Karaoz U."/>
            <person name="Brodie E.L."/>
            <person name="Williams K.H."/>
            <person name="Hubbard S.S."/>
            <person name="Banfield J.F."/>
        </authorList>
    </citation>
    <scope>NUCLEOTIDE SEQUENCE [LARGE SCALE GENOMIC DNA]</scope>
</reference>
<organism evidence="1 2">
    <name type="scientific">Candidatus Curtissbacteria bacterium RBG_13_40_7</name>
    <dbReference type="NCBI Taxonomy" id="1797706"/>
    <lineage>
        <taxon>Bacteria</taxon>
        <taxon>Candidatus Curtissiibacteriota</taxon>
    </lineage>
</organism>
<dbReference type="Proteomes" id="UP000179252">
    <property type="component" value="Unassembled WGS sequence"/>
</dbReference>
<proteinExistence type="predicted"/>
<dbReference type="PANTHER" id="PTHR38471:SF2">
    <property type="entry name" value="FOUR HELIX BUNDLE PROTEIN"/>
    <property type="match status" value="1"/>
</dbReference>
<dbReference type="InterPro" id="IPR012657">
    <property type="entry name" value="23S_rRNA-intervening_sequence"/>
</dbReference>
<dbReference type="Pfam" id="PF05635">
    <property type="entry name" value="23S_rRNA_IVP"/>
    <property type="match status" value="1"/>
</dbReference>
<dbReference type="PIRSF" id="PIRSF035652">
    <property type="entry name" value="CHP02436"/>
    <property type="match status" value="1"/>
</dbReference>
<dbReference type="SUPFAM" id="SSF158446">
    <property type="entry name" value="IVS-encoded protein-like"/>
    <property type="match status" value="1"/>
</dbReference>
<dbReference type="Gene3D" id="1.20.1440.60">
    <property type="entry name" value="23S rRNA-intervening sequence"/>
    <property type="match status" value="1"/>
</dbReference>
<protein>
    <submittedName>
        <fullName evidence="1">Four helix bundle protein</fullName>
    </submittedName>
</protein>
<gene>
    <name evidence="1" type="ORF">A2165_01985</name>
</gene>
<dbReference type="NCBIfam" id="TIGR02436">
    <property type="entry name" value="four helix bundle protein"/>
    <property type="match status" value="1"/>
</dbReference>
<name>A0A1F5FU58_9BACT</name>
<dbReference type="InterPro" id="IPR036583">
    <property type="entry name" value="23S_rRNA_IVS_sf"/>
</dbReference>
<accession>A0A1F5FU58</accession>
<dbReference type="AlphaFoldDB" id="A0A1F5FU58"/>
<sequence>MTEIKNSKQYDLEDRTFEFAKRCRAFVKQLTKTIGNIEDGKQLIKSSGSVGANYIEANESFSKKDFILRTKISRKEAKESRYWLRLIDTQDQKEPEEERKALIKEATELMNIFGSIIRKSE</sequence>
<evidence type="ECO:0000313" key="2">
    <source>
        <dbReference type="Proteomes" id="UP000179252"/>
    </source>
</evidence>
<comment type="caution">
    <text evidence="1">The sequence shown here is derived from an EMBL/GenBank/DDBJ whole genome shotgun (WGS) entry which is preliminary data.</text>
</comment>
<evidence type="ECO:0000313" key="1">
    <source>
        <dbReference type="EMBL" id="OGD83125.1"/>
    </source>
</evidence>